<accession>F4PW98</accession>
<organism evidence="1 2">
    <name type="scientific">Cavenderia fasciculata</name>
    <name type="common">Slime mold</name>
    <name type="synonym">Dictyostelium fasciculatum</name>
    <dbReference type="NCBI Taxonomy" id="261658"/>
    <lineage>
        <taxon>Eukaryota</taxon>
        <taxon>Amoebozoa</taxon>
        <taxon>Evosea</taxon>
        <taxon>Eumycetozoa</taxon>
        <taxon>Dictyostelia</taxon>
        <taxon>Acytosteliales</taxon>
        <taxon>Cavenderiaceae</taxon>
        <taxon>Cavenderia</taxon>
    </lineage>
</organism>
<dbReference type="RefSeq" id="XP_004367245.1">
    <property type="nucleotide sequence ID" value="XM_004367188.1"/>
</dbReference>
<name>F4PW98_CACFS</name>
<dbReference type="AlphaFoldDB" id="F4PW98"/>
<protein>
    <submittedName>
        <fullName evidence="1">Uncharacterized protein</fullName>
    </submittedName>
</protein>
<reference evidence="2" key="1">
    <citation type="journal article" date="2011" name="Genome Res.">
        <title>Phylogeny-wide analysis of social amoeba genomes highlights ancient origins for complex intercellular communication.</title>
        <authorList>
            <person name="Heidel A.J."/>
            <person name="Lawal H.M."/>
            <person name="Felder M."/>
            <person name="Schilde C."/>
            <person name="Helps N.R."/>
            <person name="Tunggal B."/>
            <person name="Rivero F."/>
            <person name="John U."/>
            <person name="Schleicher M."/>
            <person name="Eichinger L."/>
            <person name="Platzer M."/>
            <person name="Noegel A.A."/>
            <person name="Schaap P."/>
            <person name="Gloeckner G."/>
        </authorList>
    </citation>
    <scope>NUCLEOTIDE SEQUENCE [LARGE SCALE GENOMIC DNA]</scope>
    <source>
        <strain evidence="2">SH3</strain>
    </source>
</reference>
<sequence>MIKKKERNRLRLTQRHKNLRPTLRCYKNLGLSWDLPSTNFEVDEMIDTLYPKKKKKYKDIE</sequence>
<evidence type="ECO:0000313" key="2">
    <source>
        <dbReference type="Proteomes" id="UP000007797"/>
    </source>
</evidence>
<dbReference type="GeneID" id="14872096"/>
<dbReference type="Proteomes" id="UP000007797">
    <property type="component" value="Unassembled WGS sequence"/>
</dbReference>
<gene>
    <name evidence="1" type="ORF">DFA_07385</name>
</gene>
<keyword evidence="2" id="KW-1185">Reference proteome</keyword>
<proteinExistence type="predicted"/>
<evidence type="ECO:0000313" key="1">
    <source>
        <dbReference type="EMBL" id="EGG20262.1"/>
    </source>
</evidence>
<dbReference type="EMBL" id="GL883013">
    <property type="protein sequence ID" value="EGG20262.1"/>
    <property type="molecule type" value="Genomic_DNA"/>
</dbReference>
<dbReference type="KEGG" id="dfa:DFA_07385"/>